<accession>A0A1V9ZXN6</accession>
<keyword evidence="1" id="KW-0646">Protease inhibitor</keyword>
<dbReference type="SUPFAM" id="SSF100895">
    <property type="entry name" value="Kazal-type serine protease inhibitors"/>
    <property type="match status" value="4"/>
</dbReference>
<feature type="domain" description="Kazal-like" evidence="4">
    <location>
        <begin position="100"/>
        <end position="151"/>
    </location>
</feature>
<dbReference type="PANTHER" id="PTHR10913">
    <property type="entry name" value="FOLLISTATIN-RELATED"/>
    <property type="match status" value="1"/>
</dbReference>
<dbReference type="EMBL" id="JNBS01001077">
    <property type="protein sequence ID" value="OQS02785.1"/>
    <property type="molecule type" value="Genomic_DNA"/>
</dbReference>
<dbReference type="Gene3D" id="3.30.60.30">
    <property type="match status" value="4"/>
</dbReference>
<dbReference type="Pfam" id="PF07648">
    <property type="entry name" value="Kazal_2"/>
    <property type="match status" value="2"/>
</dbReference>
<feature type="domain" description="Kazal-like" evidence="4">
    <location>
        <begin position="1"/>
        <end position="38"/>
    </location>
</feature>
<dbReference type="Pfam" id="PF00050">
    <property type="entry name" value="Kazal_1"/>
    <property type="match status" value="2"/>
</dbReference>
<dbReference type="STRING" id="74557.A0A1V9ZXN6"/>
<evidence type="ECO:0000256" key="3">
    <source>
        <dbReference type="ARBA" id="ARBA00023157"/>
    </source>
</evidence>
<evidence type="ECO:0000256" key="1">
    <source>
        <dbReference type="ARBA" id="ARBA00022690"/>
    </source>
</evidence>
<evidence type="ECO:0000259" key="4">
    <source>
        <dbReference type="PROSITE" id="PS51465"/>
    </source>
</evidence>
<evidence type="ECO:0000256" key="2">
    <source>
        <dbReference type="ARBA" id="ARBA00022900"/>
    </source>
</evidence>
<reference evidence="5 6" key="1">
    <citation type="journal article" date="2014" name="Genome Biol. Evol.">
        <title>The secreted proteins of Achlya hypogyna and Thraustotheca clavata identify the ancestral oomycete secretome and reveal gene acquisitions by horizontal gene transfer.</title>
        <authorList>
            <person name="Misner I."/>
            <person name="Blouin N."/>
            <person name="Leonard G."/>
            <person name="Richards T.A."/>
            <person name="Lane C.E."/>
        </authorList>
    </citation>
    <scope>NUCLEOTIDE SEQUENCE [LARGE SCALE GENOMIC DNA]</scope>
    <source>
        <strain evidence="5 6">ATCC 34112</strain>
    </source>
</reference>
<protein>
    <recommendedName>
        <fullName evidence="4">Kazal-like domain-containing protein</fullName>
    </recommendedName>
</protein>
<dbReference type="InterPro" id="IPR050653">
    <property type="entry name" value="Prot_Inhib_GrowthFact_Antg"/>
</dbReference>
<feature type="domain" description="Kazal-like" evidence="4">
    <location>
        <begin position="152"/>
        <end position="200"/>
    </location>
</feature>
<keyword evidence="6" id="KW-1185">Reference proteome</keyword>
<name>A0A1V9ZXN6_9STRA</name>
<organism evidence="5 6">
    <name type="scientific">Thraustotheca clavata</name>
    <dbReference type="NCBI Taxonomy" id="74557"/>
    <lineage>
        <taxon>Eukaryota</taxon>
        <taxon>Sar</taxon>
        <taxon>Stramenopiles</taxon>
        <taxon>Oomycota</taxon>
        <taxon>Saprolegniomycetes</taxon>
        <taxon>Saprolegniales</taxon>
        <taxon>Achlyaceae</taxon>
        <taxon>Thraustotheca</taxon>
    </lineage>
</organism>
<dbReference type="SMART" id="SM00280">
    <property type="entry name" value="KAZAL"/>
    <property type="match status" value="4"/>
</dbReference>
<dbReference type="PANTHER" id="PTHR10913:SF45">
    <property type="entry name" value="FOLLISTATIN, ISOFORM A-RELATED"/>
    <property type="match status" value="1"/>
</dbReference>
<dbReference type="Proteomes" id="UP000243217">
    <property type="component" value="Unassembled WGS sequence"/>
</dbReference>
<dbReference type="InterPro" id="IPR036058">
    <property type="entry name" value="Kazal_dom_sf"/>
</dbReference>
<proteinExistence type="predicted"/>
<evidence type="ECO:0000313" key="5">
    <source>
        <dbReference type="EMBL" id="OQS02785.1"/>
    </source>
</evidence>
<dbReference type="OrthoDB" id="60813at2759"/>
<dbReference type="CDD" id="cd00104">
    <property type="entry name" value="KAZAL_FS"/>
    <property type="match status" value="4"/>
</dbReference>
<feature type="domain" description="Kazal-like" evidence="4">
    <location>
        <begin position="39"/>
        <end position="92"/>
    </location>
</feature>
<comment type="caution">
    <text evidence="5">The sequence shown here is derived from an EMBL/GenBank/DDBJ whole genome shotgun (WGS) entry which is preliminary data.</text>
</comment>
<gene>
    <name evidence="5" type="ORF">THRCLA_21327</name>
</gene>
<evidence type="ECO:0000313" key="6">
    <source>
        <dbReference type="Proteomes" id="UP000243217"/>
    </source>
</evidence>
<keyword evidence="2" id="KW-0722">Serine protease inhibitor</keyword>
<dbReference type="AlphaFoldDB" id="A0A1V9ZXN6"/>
<dbReference type="PROSITE" id="PS51465">
    <property type="entry name" value="KAZAL_2"/>
    <property type="match status" value="4"/>
</dbReference>
<dbReference type="InterPro" id="IPR002350">
    <property type="entry name" value="Kazal_dom"/>
</dbReference>
<dbReference type="GO" id="GO:0005576">
    <property type="term" value="C:extracellular region"/>
    <property type="evidence" value="ECO:0007669"/>
    <property type="project" value="TreeGrafter"/>
</dbReference>
<keyword evidence="3" id="KW-1015">Disulfide bond</keyword>
<dbReference type="GO" id="GO:0030154">
    <property type="term" value="P:cell differentiation"/>
    <property type="evidence" value="ECO:0007669"/>
    <property type="project" value="TreeGrafter"/>
</dbReference>
<sequence length="200" mass="21827">MKFDPQCGSNGLTYANLCELEKAHCKNAMVGLAHAGRCQRSKKCPSICTADYSPVCGSNGHTYSNLCRLTVARCNQGSSSTLHAVHYGHCTESNGSSHLNRIVTVCPEACEAKYSPLCASNGKTYSNKCYFEVDSCRNNSITIVHHGECNQNEMSCSRPCTREYWPICASNGITYANKCLFRIANCYANGLLSIVSYGQC</sequence>